<feature type="domain" description="Carbohydrate kinase PfkB" evidence="3">
    <location>
        <begin position="194"/>
        <end position="485"/>
    </location>
</feature>
<dbReference type="InterPro" id="IPR014729">
    <property type="entry name" value="Rossmann-like_a/b/a_fold"/>
</dbReference>
<evidence type="ECO:0000256" key="1">
    <source>
        <dbReference type="ARBA" id="ARBA00023268"/>
    </source>
</evidence>
<keyword evidence="2" id="KW-0119">Carbohydrate metabolism</keyword>
<evidence type="ECO:0000259" key="4">
    <source>
        <dbReference type="Pfam" id="PF01467"/>
    </source>
</evidence>
<dbReference type="GO" id="GO:0033785">
    <property type="term" value="F:heptose 7-phosphate kinase activity"/>
    <property type="evidence" value="ECO:0007669"/>
    <property type="project" value="TreeGrafter"/>
</dbReference>
<keyword evidence="1" id="KW-0511">Multifunctional enzyme</keyword>
<dbReference type="GO" id="GO:0033786">
    <property type="term" value="F:heptose-1-phosphate adenylyltransferase activity"/>
    <property type="evidence" value="ECO:0007669"/>
    <property type="project" value="TreeGrafter"/>
</dbReference>
<dbReference type="PANTHER" id="PTHR46969:SF1">
    <property type="entry name" value="BIFUNCTIONAL PROTEIN HLDE"/>
    <property type="match status" value="1"/>
</dbReference>
<keyword evidence="5" id="KW-0808">Transferase</keyword>
<dbReference type="EC" id="2.7.7.70" evidence="5"/>
<keyword evidence="5" id="KW-0548">Nucleotidyltransferase</keyword>
<dbReference type="Gene3D" id="3.40.1190.20">
    <property type="match status" value="1"/>
</dbReference>
<dbReference type="Pfam" id="PF00294">
    <property type="entry name" value="PfkB"/>
    <property type="match status" value="1"/>
</dbReference>
<evidence type="ECO:0000313" key="6">
    <source>
        <dbReference type="Proteomes" id="UP000494245"/>
    </source>
</evidence>
<gene>
    <name evidence="5" type="ORF">NNJEOMEG_02804</name>
</gene>
<dbReference type="Proteomes" id="UP000494245">
    <property type="component" value="Unassembled WGS sequence"/>
</dbReference>
<dbReference type="Pfam" id="PF01467">
    <property type="entry name" value="CTP_transf_like"/>
    <property type="match status" value="1"/>
</dbReference>
<dbReference type="InterPro" id="IPR011611">
    <property type="entry name" value="PfkB_dom"/>
</dbReference>
<reference evidence="5 6" key="1">
    <citation type="submission" date="2020-04" db="EMBL/GenBank/DDBJ databases">
        <authorList>
            <consortium name="Desulfovibrio sp. FSS-1 genome sequencing consortium"/>
            <person name="Shimoshige H."/>
            <person name="Kobayashi H."/>
            <person name="Maekawa T."/>
        </authorList>
    </citation>
    <scope>NUCLEOTIDE SEQUENCE [LARGE SCALE GENOMIC DNA]</scope>
    <source>
        <strain evidence="5 6">SIID29052-01</strain>
    </source>
</reference>
<dbReference type="Gene3D" id="3.40.50.620">
    <property type="entry name" value="HUPs"/>
    <property type="match status" value="1"/>
</dbReference>
<dbReference type="SUPFAM" id="SSF52374">
    <property type="entry name" value="Nucleotidylyl transferase"/>
    <property type="match status" value="1"/>
</dbReference>
<proteinExistence type="predicted"/>
<reference evidence="5 6" key="2">
    <citation type="submission" date="2020-05" db="EMBL/GenBank/DDBJ databases">
        <title>Draft genome sequence of Desulfovibrio sp. strainFSS-1.</title>
        <authorList>
            <person name="Shimoshige H."/>
            <person name="Kobayashi H."/>
            <person name="Maekawa T."/>
        </authorList>
    </citation>
    <scope>NUCLEOTIDE SEQUENCE [LARGE SCALE GENOMIC DNA]</scope>
    <source>
        <strain evidence="5 6">SIID29052-01</strain>
    </source>
</reference>
<feature type="domain" description="Cytidyltransferase-like" evidence="4">
    <location>
        <begin position="30"/>
        <end position="157"/>
    </location>
</feature>
<keyword evidence="6" id="KW-1185">Reference proteome</keyword>
<dbReference type="GO" id="GO:0005829">
    <property type="term" value="C:cytosol"/>
    <property type="evidence" value="ECO:0007669"/>
    <property type="project" value="TreeGrafter"/>
</dbReference>
<organism evidence="5 6">
    <name type="scientific">Fundidesulfovibrio magnetotacticus</name>
    <dbReference type="NCBI Taxonomy" id="2730080"/>
    <lineage>
        <taxon>Bacteria</taxon>
        <taxon>Pseudomonadati</taxon>
        <taxon>Thermodesulfobacteriota</taxon>
        <taxon>Desulfovibrionia</taxon>
        <taxon>Desulfovibrionales</taxon>
        <taxon>Desulfovibrionaceae</taxon>
        <taxon>Fundidesulfovibrio</taxon>
    </lineage>
</organism>
<dbReference type="EMBL" id="BLTE01000013">
    <property type="protein sequence ID" value="GFK94956.1"/>
    <property type="molecule type" value="Genomic_DNA"/>
</dbReference>
<dbReference type="SUPFAM" id="SSF53613">
    <property type="entry name" value="Ribokinase-like"/>
    <property type="match status" value="1"/>
</dbReference>
<dbReference type="NCBIfam" id="TIGR00125">
    <property type="entry name" value="cyt_tran_rel"/>
    <property type="match status" value="1"/>
</dbReference>
<dbReference type="InterPro" id="IPR004821">
    <property type="entry name" value="Cyt_trans-like"/>
</dbReference>
<dbReference type="RefSeq" id="WP_173085541.1">
    <property type="nucleotide sequence ID" value="NZ_BLTE01000013.1"/>
</dbReference>
<comment type="caution">
    <text evidence="5">The sequence shown here is derived from an EMBL/GenBank/DDBJ whole genome shotgun (WGS) entry which is preliminary data.</text>
</comment>
<protein>
    <submittedName>
        <fullName evidence="5">D-beta-D-heptose 1-phosphate adenylyltransferase</fullName>
        <ecNumber evidence="5">2.7.7.70</ecNumber>
    </submittedName>
</protein>
<evidence type="ECO:0000313" key="5">
    <source>
        <dbReference type="EMBL" id="GFK94956.1"/>
    </source>
</evidence>
<sequence length="507" mass="57026">MSVHDKILDLDDLRAELDRIRDSRRIVHCHGTFDIMHLGHIRHFRKARELGDVLVVTVTPDRFVNKGPHRPMFTAEHRAEVLASLAEIDYVAVNRWPTAVETIALLRPHVYVKGDEYRQAENDVTGKIVDEQQAVEAVGGEIRYTEDIVFSSSNIINRTMSPFSEEVQAWLLDFSSRHDSRSILEALERMRSLRVLALGETIVDEYHFCETLGKSGKEPVLVAKCLHKERYAGGILAVANHLAAFADRVSLLSQVGGQNPQLDFIRESLRPNVEQDFQEVPHGVTLVKRRFVERYPFQKLFETYTMNGNEYDPVHSVRFRQRLEEILPEMDLVVVADYGHGLIHPDTAELLEEKARFLAINTQMNAGNQGYHAYSKYRRADLISISENELRMEARSRTATVEELILRAAERANCERIVITQGERGCLCWSAAEGFFRVPAFTTKVVDRIGAGDTVLSVVSLCGALGLPIEVAGFLGSVAGAEAVATVCNKKFLDKVGFQKSVVSLLK</sequence>
<dbReference type="AlphaFoldDB" id="A0A6V8LYT8"/>
<dbReference type="PANTHER" id="PTHR46969">
    <property type="entry name" value="BIFUNCTIONAL PROTEIN HLDE"/>
    <property type="match status" value="1"/>
</dbReference>
<accession>A0A6V8LYT8</accession>
<dbReference type="InterPro" id="IPR029056">
    <property type="entry name" value="Ribokinase-like"/>
</dbReference>
<evidence type="ECO:0000256" key="2">
    <source>
        <dbReference type="ARBA" id="ARBA00023277"/>
    </source>
</evidence>
<evidence type="ECO:0000259" key="3">
    <source>
        <dbReference type="Pfam" id="PF00294"/>
    </source>
</evidence>
<name>A0A6V8LYT8_9BACT</name>